<dbReference type="EMBL" id="AP023287">
    <property type="protein sequence ID" value="BCI51798.1"/>
    <property type="molecule type" value="Genomic_DNA"/>
</dbReference>
<organism evidence="1 2">
    <name type="scientific">Mycolicibacterium litorale</name>
    <dbReference type="NCBI Taxonomy" id="758802"/>
    <lineage>
        <taxon>Bacteria</taxon>
        <taxon>Bacillati</taxon>
        <taxon>Actinomycetota</taxon>
        <taxon>Actinomycetes</taxon>
        <taxon>Mycobacteriales</taxon>
        <taxon>Mycobacteriaceae</taxon>
        <taxon>Mycolicibacterium</taxon>
    </lineage>
</organism>
<protein>
    <submittedName>
        <fullName evidence="1">Uncharacterized protein</fullName>
    </submittedName>
</protein>
<evidence type="ECO:0000313" key="1">
    <source>
        <dbReference type="EMBL" id="BCI51798.1"/>
    </source>
</evidence>
<reference evidence="1 2" key="1">
    <citation type="submission" date="2020-07" db="EMBL/GenBank/DDBJ databases">
        <title>Complete genome sequence of Mycolicibacterium litorale like strain isolated from cardiac implantable electronic device infection.</title>
        <authorList>
            <person name="Fukano H."/>
            <person name="Miyama H."/>
            <person name="Hoshino Y."/>
        </authorList>
    </citation>
    <scope>NUCLEOTIDE SEQUENCE [LARGE SCALE GENOMIC DNA]</scope>
    <source>
        <strain evidence="1 2">NIIDNTM18</strain>
    </source>
</reference>
<proteinExistence type="predicted"/>
<dbReference type="Proteomes" id="UP000515734">
    <property type="component" value="Chromosome"/>
</dbReference>
<name>A0A6S6P676_9MYCO</name>
<sequence length="49" mass="5343">MAIRVAANVVTLDTIRQYFDHQGRANAGSNRQSCFRTEADGGFIARSVA</sequence>
<dbReference type="AlphaFoldDB" id="A0A6S6P676"/>
<evidence type="ECO:0000313" key="2">
    <source>
        <dbReference type="Proteomes" id="UP000515734"/>
    </source>
</evidence>
<gene>
    <name evidence="1" type="ORF">NIIDNTM18_10760</name>
</gene>
<accession>A0A6S6P676</accession>